<keyword evidence="2" id="KW-1185">Reference proteome</keyword>
<evidence type="ECO:0000313" key="2">
    <source>
        <dbReference type="Proteomes" id="UP000320643"/>
    </source>
</evidence>
<proteinExistence type="predicted"/>
<dbReference type="SUPFAM" id="SSF52058">
    <property type="entry name" value="L domain-like"/>
    <property type="match status" value="1"/>
</dbReference>
<organism evidence="1 2">
    <name type="scientific">Flavobacterium zepuense</name>
    <dbReference type="NCBI Taxonomy" id="2593302"/>
    <lineage>
        <taxon>Bacteria</taxon>
        <taxon>Pseudomonadati</taxon>
        <taxon>Bacteroidota</taxon>
        <taxon>Flavobacteriia</taxon>
        <taxon>Flavobacteriales</taxon>
        <taxon>Flavobacteriaceae</taxon>
        <taxon>Flavobacterium</taxon>
    </lineage>
</organism>
<reference evidence="1 2" key="1">
    <citation type="submission" date="2019-07" db="EMBL/GenBank/DDBJ databases">
        <title>Flavobacterium sp. nov., isolated from glacier ice.</title>
        <authorList>
            <person name="Liu Q."/>
            <person name="Xin Y.-H."/>
        </authorList>
    </citation>
    <scope>NUCLEOTIDE SEQUENCE [LARGE SCALE GENOMIC DNA]</scope>
    <source>
        <strain evidence="1 2">ZT4R6</strain>
    </source>
</reference>
<name>A0A552V000_9FLAO</name>
<dbReference type="OrthoDB" id="9157385at2"/>
<dbReference type="AlphaFoldDB" id="A0A552V000"/>
<evidence type="ECO:0000313" key="1">
    <source>
        <dbReference type="EMBL" id="TRW23799.1"/>
    </source>
</evidence>
<gene>
    <name evidence="1" type="ORF">FMM05_11575</name>
</gene>
<dbReference type="Gene3D" id="3.80.10.10">
    <property type="entry name" value="Ribonuclease Inhibitor"/>
    <property type="match status" value="1"/>
</dbReference>
<dbReference type="Proteomes" id="UP000320643">
    <property type="component" value="Unassembled WGS sequence"/>
</dbReference>
<accession>A0A552V000</accession>
<sequence length="284" mass="32575">MNNIEFESGTYGTKAVIRTAWDESFFQVLMDKNVVELELNDGKGWRGDSVDFLRSFPQLKALTLFDFKIKSISAIHHLNELIEIKLSTYSDEPVDFSLFPNLRVCSFEWIKGSTSLFNSTGLTSLFINSFNEKSSVLFSKLINLEQLAVLNAPVENINGFFTLTKLKYLRIANLKKITSVEGIAHLQQLEKLEIHSCKGINNVSEIFTLTKLKHLFLLDIGNIASIKGIEHLSDLRDFIFYESTNVLDGDISPVLKLKNLTKISYQNRKHYTHKREEFGKMYFQ</sequence>
<protein>
    <recommendedName>
        <fullName evidence="3">Leucine-rich repeat domain-containing protein</fullName>
    </recommendedName>
</protein>
<dbReference type="RefSeq" id="WP_143373547.1">
    <property type="nucleotide sequence ID" value="NZ_VJVZ01000007.1"/>
</dbReference>
<comment type="caution">
    <text evidence="1">The sequence shown here is derived from an EMBL/GenBank/DDBJ whole genome shotgun (WGS) entry which is preliminary data.</text>
</comment>
<dbReference type="EMBL" id="VJVZ01000007">
    <property type="protein sequence ID" value="TRW23799.1"/>
    <property type="molecule type" value="Genomic_DNA"/>
</dbReference>
<dbReference type="InterPro" id="IPR032675">
    <property type="entry name" value="LRR_dom_sf"/>
</dbReference>
<evidence type="ECO:0008006" key="3">
    <source>
        <dbReference type="Google" id="ProtNLM"/>
    </source>
</evidence>